<evidence type="ECO:0000256" key="9">
    <source>
        <dbReference type="RuleBase" id="RU003357"/>
    </source>
</evidence>
<dbReference type="AlphaFoldDB" id="A0A9D1GDZ6"/>
<evidence type="ECO:0000256" key="4">
    <source>
        <dbReference type="ARBA" id="ARBA00022692"/>
    </source>
</evidence>
<evidence type="ECO:0000256" key="8">
    <source>
        <dbReference type="PROSITE-ProRule" id="PRU01360"/>
    </source>
</evidence>
<feature type="chain" id="PRO_5039335135" evidence="10">
    <location>
        <begin position="23"/>
        <end position="1037"/>
    </location>
</feature>
<feature type="domain" description="TonB-dependent receptor plug" evidence="12">
    <location>
        <begin position="117"/>
        <end position="265"/>
    </location>
</feature>
<dbReference type="InterPro" id="IPR023996">
    <property type="entry name" value="TonB-dep_OMP_SusC/RagA"/>
</dbReference>
<keyword evidence="3 8" id="KW-1134">Transmembrane beta strand</keyword>
<evidence type="ECO:0000313" key="13">
    <source>
        <dbReference type="EMBL" id="HIT39350.1"/>
    </source>
</evidence>
<gene>
    <name evidence="13" type="ORF">IAD06_04875</name>
</gene>
<dbReference type="SUPFAM" id="SSF56935">
    <property type="entry name" value="Porins"/>
    <property type="match status" value="1"/>
</dbReference>
<evidence type="ECO:0000256" key="5">
    <source>
        <dbReference type="ARBA" id="ARBA00023077"/>
    </source>
</evidence>
<dbReference type="Pfam" id="PF07715">
    <property type="entry name" value="Plug"/>
    <property type="match status" value="1"/>
</dbReference>
<keyword evidence="6 8" id="KW-0472">Membrane</keyword>
<dbReference type="NCBIfam" id="TIGR04056">
    <property type="entry name" value="OMP_RagA_SusC"/>
    <property type="match status" value="1"/>
</dbReference>
<evidence type="ECO:0000256" key="10">
    <source>
        <dbReference type="SAM" id="SignalP"/>
    </source>
</evidence>
<comment type="subcellular location">
    <subcellularLocation>
        <location evidence="1 8">Cell outer membrane</location>
        <topology evidence="1 8">Multi-pass membrane protein</topology>
    </subcellularLocation>
</comment>
<dbReference type="InterPro" id="IPR000531">
    <property type="entry name" value="Beta-barrel_TonB"/>
</dbReference>
<dbReference type="InterPro" id="IPR036942">
    <property type="entry name" value="Beta-barrel_TonB_sf"/>
</dbReference>
<dbReference type="InterPro" id="IPR012910">
    <property type="entry name" value="Plug_dom"/>
</dbReference>
<keyword evidence="2 8" id="KW-0813">Transport</keyword>
<reference evidence="13" key="1">
    <citation type="submission" date="2020-10" db="EMBL/GenBank/DDBJ databases">
        <authorList>
            <person name="Gilroy R."/>
        </authorList>
    </citation>
    <scope>NUCLEOTIDE SEQUENCE</scope>
    <source>
        <strain evidence="13">21143</strain>
    </source>
</reference>
<keyword evidence="4 8" id="KW-0812">Transmembrane</keyword>
<keyword evidence="10" id="KW-0732">Signal</keyword>
<dbReference type="InterPro" id="IPR008969">
    <property type="entry name" value="CarboxyPept-like_regulatory"/>
</dbReference>
<reference evidence="13" key="2">
    <citation type="journal article" date="2021" name="PeerJ">
        <title>Extensive microbial diversity within the chicken gut microbiome revealed by metagenomics and culture.</title>
        <authorList>
            <person name="Gilroy R."/>
            <person name="Ravi A."/>
            <person name="Getino M."/>
            <person name="Pursley I."/>
            <person name="Horton D.L."/>
            <person name="Alikhan N.F."/>
            <person name="Baker D."/>
            <person name="Gharbi K."/>
            <person name="Hall N."/>
            <person name="Watson M."/>
            <person name="Adriaenssens E.M."/>
            <person name="Foster-Nyarko E."/>
            <person name="Jarju S."/>
            <person name="Secka A."/>
            <person name="Antonio M."/>
            <person name="Oren A."/>
            <person name="Chaudhuri R.R."/>
            <person name="La Ragione R."/>
            <person name="Hildebrand F."/>
            <person name="Pallen M.J."/>
        </authorList>
    </citation>
    <scope>NUCLEOTIDE SEQUENCE</scope>
    <source>
        <strain evidence="13">21143</strain>
    </source>
</reference>
<dbReference type="InterPro" id="IPR023997">
    <property type="entry name" value="TonB-dep_OMP_SusC/RagA_CS"/>
</dbReference>
<dbReference type="InterPro" id="IPR039426">
    <property type="entry name" value="TonB-dep_rcpt-like"/>
</dbReference>
<evidence type="ECO:0000256" key="2">
    <source>
        <dbReference type="ARBA" id="ARBA00022448"/>
    </source>
</evidence>
<evidence type="ECO:0000256" key="1">
    <source>
        <dbReference type="ARBA" id="ARBA00004571"/>
    </source>
</evidence>
<dbReference type="Gene3D" id="2.40.170.20">
    <property type="entry name" value="TonB-dependent receptor, beta-barrel domain"/>
    <property type="match status" value="1"/>
</dbReference>
<dbReference type="Proteomes" id="UP000886722">
    <property type="component" value="Unassembled WGS sequence"/>
</dbReference>
<feature type="domain" description="TonB-dependent receptor-like beta-barrel" evidence="11">
    <location>
        <begin position="423"/>
        <end position="818"/>
    </location>
</feature>
<dbReference type="EMBL" id="DVKT01000036">
    <property type="protein sequence ID" value="HIT39350.1"/>
    <property type="molecule type" value="Genomic_DNA"/>
</dbReference>
<evidence type="ECO:0000259" key="11">
    <source>
        <dbReference type="Pfam" id="PF00593"/>
    </source>
</evidence>
<evidence type="ECO:0000256" key="3">
    <source>
        <dbReference type="ARBA" id="ARBA00022452"/>
    </source>
</evidence>
<evidence type="ECO:0000259" key="12">
    <source>
        <dbReference type="Pfam" id="PF07715"/>
    </source>
</evidence>
<dbReference type="SUPFAM" id="SSF49464">
    <property type="entry name" value="Carboxypeptidase regulatory domain-like"/>
    <property type="match status" value="1"/>
</dbReference>
<name>A0A9D1GDZ6_9BACT</name>
<feature type="signal peptide" evidence="10">
    <location>
        <begin position="1"/>
        <end position="22"/>
    </location>
</feature>
<evidence type="ECO:0000313" key="14">
    <source>
        <dbReference type="Proteomes" id="UP000886722"/>
    </source>
</evidence>
<keyword evidence="7 8" id="KW-0998">Cell outer membrane</keyword>
<accession>A0A9D1GDZ6</accession>
<keyword evidence="5 9" id="KW-0798">TonB box</keyword>
<dbReference type="Gene3D" id="2.170.130.10">
    <property type="entry name" value="TonB-dependent receptor, plug domain"/>
    <property type="match status" value="1"/>
</dbReference>
<dbReference type="Pfam" id="PF13715">
    <property type="entry name" value="CarbopepD_reg_2"/>
    <property type="match status" value="1"/>
</dbReference>
<evidence type="ECO:0000256" key="6">
    <source>
        <dbReference type="ARBA" id="ARBA00023136"/>
    </source>
</evidence>
<proteinExistence type="inferred from homology"/>
<dbReference type="Pfam" id="PF00593">
    <property type="entry name" value="TonB_dep_Rec_b-barrel"/>
    <property type="match status" value="1"/>
</dbReference>
<dbReference type="InterPro" id="IPR037066">
    <property type="entry name" value="Plug_dom_sf"/>
</dbReference>
<comment type="similarity">
    <text evidence="8 9">Belongs to the TonB-dependent receptor family.</text>
</comment>
<evidence type="ECO:0000256" key="7">
    <source>
        <dbReference type="ARBA" id="ARBA00023237"/>
    </source>
</evidence>
<dbReference type="PROSITE" id="PS52016">
    <property type="entry name" value="TONB_DEPENDENT_REC_3"/>
    <property type="match status" value="1"/>
</dbReference>
<protein>
    <submittedName>
        <fullName evidence="13">SusC/RagA family TonB-linked outer membrane protein</fullName>
    </submittedName>
</protein>
<dbReference type="Gene3D" id="2.60.40.1120">
    <property type="entry name" value="Carboxypeptidase-like, regulatory domain"/>
    <property type="match status" value="1"/>
</dbReference>
<dbReference type="GO" id="GO:0009279">
    <property type="term" value="C:cell outer membrane"/>
    <property type="evidence" value="ECO:0007669"/>
    <property type="project" value="UniProtKB-SubCell"/>
</dbReference>
<dbReference type="NCBIfam" id="TIGR04057">
    <property type="entry name" value="SusC_RagA_signa"/>
    <property type="match status" value="1"/>
</dbReference>
<sequence length="1037" mass="114864">MKKFWTIYTVLCCIFCCEMASAQNLTKISGTVLDENNAPMAGVTISVNGKGATLSTSDGTFTLTNVPTGATISFSFIGYETEKVTVNSPKTVEAIRLVPAENSMREITVVGYGKQERRDITGSVSSVKLDEQKSFLSVDQLLQGRAPGVFVSNSSGALGGANLLTIRGVSSIIGENNPLYVVDGVPIYGTDRSANSVGTSGGSVSAISMGGTSTGGGSLVNNMDLNYSFEQNPLLSINPDDIESIEILKDAFATSIYGSRGSAGVVLITTKSGSRDRTSVNVSYTLSIDNPIGKLDLINGDEYAQIYTQYYPSDTYRAGYNTDWQDAVTRNAISHNLSASVSGGNSRSRYFFSLSYANNESYIINNDLQRYSARLNLDTQLSDKFTLGANVTLSFVDNNALTAPTVYKDAILRAPNLPIYNEDGSYYYGHALNTKGNNDNYNPVAYANDVTSQSKNITTIGNTYLQYDVTSWLQLKTELGINIANTRAYTYKPELPEEVADLTPNNQASENNALKYRVVNNNTITVNKVFNDRHYLQAVLGQSYEIGHEYNNTIYGSNFFSKDIKGIGSAQTSRVSAAGEDTWALLSAFARVNYQLMRRYLFGVSYRLDGSSRYNRLHRFINIPAVSAAWRLSEEDFIAYNAPWIDELKVRGSIGWTSQDANNSYYGAQAIYVLNTSSSYGNEQFLGMSQPSNVNLDWEKTITYDLGIDFSAFKERLKLTVDYYYKRTSDMLFSSDLPAYTGYSTQYQNIADMQNQGIEIQVISDNIVRKDFSWQTILNVSHNSNKILKLNFEGNQLDQANSSFKYYAVGYPMAQWYLHEWVGVDPMTGEPLWRLADGTITTVPPASNYETSTENKKVCGTAEPKFYGSLTNILTYKGFELNLMFTFSAGGHMINSTRAQLLTYATESANNLSRDILDFWQIPGQTTDIPKLKNSSIVNNSDYTSSITTTRFLEKNSYLRLKTLEFSYSLPKHILRKTKTFNQIKLFMVLTNVFTITSYSGLDPEVSAFGSSATATGYDNLTMPSSRSYQFGIRFGI</sequence>
<organism evidence="13 14">
    <name type="scientific">Candidatus Caccoplasma intestinavium</name>
    <dbReference type="NCBI Taxonomy" id="2840716"/>
    <lineage>
        <taxon>Bacteria</taxon>
        <taxon>Pseudomonadati</taxon>
        <taxon>Bacteroidota</taxon>
        <taxon>Bacteroidia</taxon>
        <taxon>Bacteroidales</taxon>
        <taxon>Bacteroidaceae</taxon>
        <taxon>Bacteroidaceae incertae sedis</taxon>
        <taxon>Candidatus Caccoplasma</taxon>
    </lineage>
</organism>
<comment type="caution">
    <text evidence="13">The sequence shown here is derived from an EMBL/GenBank/DDBJ whole genome shotgun (WGS) entry which is preliminary data.</text>
</comment>